<evidence type="ECO:0000256" key="2">
    <source>
        <dbReference type="ARBA" id="ARBA00008639"/>
    </source>
</evidence>
<accession>A0ABV3TXF6</accession>
<dbReference type="SUPFAM" id="SSF53686">
    <property type="entry name" value="Tryptophan synthase beta subunit-like PLP-dependent enzymes"/>
    <property type="match status" value="1"/>
</dbReference>
<comment type="cofactor">
    <cofactor evidence="1">
        <name>pyridoxal 5'-phosphate</name>
        <dbReference type="ChEBI" id="CHEBI:597326"/>
    </cofactor>
</comment>
<evidence type="ECO:0000313" key="6">
    <source>
        <dbReference type="Proteomes" id="UP001557484"/>
    </source>
</evidence>
<proteinExistence type="inferred from homology"/>
<dbReference type="RefSeq" id="WP_368376368.1">
    <property type="nucleotide sequence ID" value="NZ_JBFRYB010000001.1"/>
</dbReference>
<comment type="caution">
    <text evidence="5">The sequence shown here is derived from an EMBL/GenBank/DDBJ whole genome shotgun (WGS) entry which is preliminary data.</text>
</comment>
<gene>
    <name evidence="5" type="ORF">AB4875_12375</name>
</gene>
<dbReference type="InterPro" id="IPR001926">
    <property type="entry name" value="TrpB-like_PALP"/>
</dbReference>
<dbReference type="InterPro" id="IPR027278">
    <property type="entry name" value="ACCD_DCysDesulf"/>
</dbReference>
<evidence type="ECO:0000313" key="5">
    <source>
        <dbReference type="EMBL" id="MEX1666285.1"/>
    </source>
</evidence>
<dbReference type="EMBL" id="JBFRYB010000001">
    <property type="protein sequence ID" value="MEX1666285.1"/>
    <property type="molecule type" value="Genomic_DNA"/>
</dbReference>
<dbReference type="PIRSF" id="PIRSF006278">
    <property type="entry name" value="ACCD_DCysDesulf"/>
    <property type="match status" value="1"/>
</dbReference>
<name>A0ABV3TXF6_9GAMM</name>
<organism evidence="5 6">
    <name type="scientific">Zhongshania arctica</name>
    <dbReference type="NCBI Taxonomy" id="3238302"/>
    <lineage>
        <taxon>Bacteria</taxon>
        <taxon>Pseudomonadati</taxon>
        <taxon>Pseudomonadota</taxon>
        <taxon>Gammaproteobacteria</taxon>
        <taxon>Cellvibrionales</taxon>
        <taxon>Spongiibacteraceae</taxon>
        <taxon>Zhongshania</taxon>
    </lineage>
</organism>
<dbReference type="Gene3D" id="3.40.50.1100">
    <property type="match status" value="2"/>
</dbReference>
<evidence type="ECO:0000256" key="1">
    <source>
        <dbReference type="ARBA" id="ARBA00001933"/>
    </source>
</evidence>
<evidence type="ECO:0000256" key="3">
    <source>
        <dbReference type="ARBA" id="ARBA00022898"/>
    </source>
</evidence>
<dbReference type="InterPro" id="IPR036052">
    <property type="entry name" value="TrpB-like_PALP_sf"/>
</dbReference>
<dbReference type="PANTHER" id="PTHR43780">
    <property type="entry name" value="1-AMINOCYCLOPROPANE-1-CARBOXYLATE DEAMINASE-RELATED"/>
    <property type="match status" value="1"/>
</dbReference>
<comment type="similarity">
    <text evidence="2">Belongs to the ACC deaminase/D-cysteine desulfhydrase family.</text>
</comment>
<evidence type="ECO:0000259" key="4">
    <source>
        <dbReference type="Pfam" id="PF00291"/>
    </source>
</evidence>
<keyword evidence="6" id="KW-1185">Reference proteome</keyword>
<feature type="domain" description="Tryptophan synthase beta chain-like PALP" evidence="4">
    <location>
        <begin position="57"/>
        <end position="279"/>
    </location>
</feature>
<keyword evidence="3" id="KW-0663">Pyridoxal phosphate</keyword>
<dbReference type="Pfam" id="PF00291">
    <property type="entry name" value="PALP"/>
    <property type="match status" value="1"/>
</dbReference>
<dbReference type="Proteomes" id="UP001557484">
    <property type="component" value="Unassembled WGS sequence"/>
</dbReference>
<dbReference type="PANTHER" id="PTHR43780:SF2">
    <property type="entry name" value="1-AMINOCYCLOPROPANE-1-CARBOXYLATE DEAMINASE-RELATED"/>
    <property type="match status" value="1"/>
</dbReference>
<reference evidence="5 6" key="1">
    <citation type="journal article" date="2011" name="Int. J. Syst. Evol. Microbiol.">
        <title>Zhongshania antarctica gen. nov., sp. nov. and Zhongshania guokunii sp. nov., gammaproteobacteria respectively isolated from coastal attached (fast) ice and surface seawater of the Antarctic.</title>
        <authorList>
            <person name="Li H.J."/>
            <person name="Zhang X.Y."/>
            <person name="Chen C.X."/>
            <person name="Zhang Y.J."/>
            <person name="Gao Z.M."/>
            <person name="Yu Y."/>
            <person name="Chen X.L."/>
            <person name="Chen B."/>
            <person name="Zhang Y.Z."/>
        </authorList>
    </citation>
    <scope>NUCLEOTIDE SEQUENCE [LARGE SCALE GENOMIC DNA]</scope>
    <source>
        <strain evidence="5 6">R06B22</strain>
    </source>
</reference>
<protein>
    <submittedName>
        <fullName evidence="5">1-aminocyclopropane-1-carboxylate deaminase/D-cysteine desulfhydrase</fullName>
    </submittedName>
</protein>
<sequence>MIQYLYTSTCGVAVDVLRLDALDSLAPGNKWFKLLPNIVAAENACAFSVLSFGGAYSNHLHALAAVGRAKGIATIGCVRADANSQLTPTLQDAKDWGMSLHYLSRSDYRRRGDTVFIAELAAQYPNTYLIPEGGGNVLGAQGCGNIVDLIPAAGQAYAAVVLACGTGTTLAGVASKSADGVKVIGIPVLKAEKFMATDIAILLSDLGGDRGNWRLDHRFHGGAYARLPQHMAEYMTAFERRQNVLLDPVYTAKAAYAVQYMVDNKEFDPGNRVLLIHTGGLQGRRGFGLDLGAAGR</sequence>